<evidence type="ECO:0008006" key="4">
    <source>
        <dbReference type="Google" id="ProtNLM"/>
    </source>
</evidence>
<organism evidence="2 3">
    <name type="scientific">Vibrio astriarenae</name>
    <dbReference type="NCBI Taxonomy" id="1481923"/>
    <lineage>
        <taxon>Bacteria</taxon>
        <taxon>Pseudomonadati</taxon>
        <taxon>Pseudomonadota</taxon>
        <taxon>Gammaproteobacteria</taxon>
        <taxon>Vibrionales</taxon>
        <taxon>Vibrionaceae</taxon>
        <taxon>Vibrio</taxon>
    </lineage>
</organism>
<name>A0A7Z2T635_9VIBR</name>
<keyword evidence="1" id="KW-0732">Signal</keyword>
<dbReference type="RefSeq" id="WP_164649860.1">
    <property type="nucleotide sequence ID" value="NZ_CP047476.1"/>
</dbReference>
<evidence type="ECO:0000313" key="3">
    <source>
        <dbReference type="Proteomes" id="UP000464262"/>
    </source>
</evidence>
<dbReference type="Gene3D" id="3.20.20.140">
    <property type="entry name" value="Metal-dependent hydrolases"/>
    <property type="match status" value="1"/>
</dbReference>
<protein>
    <recommendedName>
        <fullName evidence="4">S-layer protein</fullName>
    </recommendedName>
</protein>
<proteinExistence type="predicted"/>
<dbReference type="InterPro" id="IPR016195">
    <property type="entry name" value="Pol/histidinol_Pase-like"/>
</dbReference>
<feature type="signal peptide" evidence="1">
    <location>
        <begin position="1"/>
        <end position="21"/>
    </location>
</feature>
<gene>
    <name evidence="2" type="ORF">GT360_15455</name>
</gene>
<dbReference type="EMBL" id="CP047476">
    <property type="protein sequence ID" value="QIA64960.1"/>
    <property type="molecule type" value="Genomic_DNA"/>
</dbReference>
<sequence>MKMSKSAALVAIALLAGCSSDDDNSTPNIPEARTGEWLVGDLHVHSAVSNDARDTTVNILYHAFDEFDIDYVFFSNHMRDEGNDHQDNDIGRHLYANRLKHYELPELRSLQRRFYEDKILTTTFEWDFPGFEHYNIAIVTTPDQDDELIEAVKLFEYKFSEKNNIDQFDPADVARWEELGIERYNTSANAAKALTWLKENFPENSYGMLNHPRRYADTYTLADVRDLNNLAPNVFFLMEGMVGGQFHPYDRGDYAGSSAGLYGGADPMLAEVGGWWDALLSEGRRIWNVSNSDYHFKISANGQYTSGYYPGEYSKNYTFVTEQKDELGLLEGLRSGEMFGVTGDIINALDFTISANGKTGYMGQQDFTVSKGDEVTVSIRFQSPDFNNQEIYVGDGIFGAHQNPGVHHVDVISGSVTGMVDPTSEEYSSTANSDAQVVASFTEQDWYLDDEGYYSMSKTFIAEGDQYFRLRGTALDYNEYGLTVDGEPQKWEPLVQGDEETTYQIQNRANRLIYRDVWFYSNPVYVNVK</sequence>
<dbReference type="PROSITE" id="PS51257">
    <property type="entry name" value="PROKAR_LIPOPROTEIN"/>
    <property type="match status" value="1"/>
</dbReference>
<evidence type="ECO:0000256" key="1">
    <source>
        <dbReference type="SAM" id="SignalP"/>
    </source>
</evidence>
<evidence type="ECO:0000313" key="2">
    <source>
        <dbReference type="EMBL" id="QIA64960.1"/>
    </source>
</evidence>
<dbReference type="SUPFAM" id="SSF89550">
    <property type="entry name" value="PHP domain-like"/>
    <property type="match status" value="1"/>
</dbReference>
<feature type="chain" id="PRO_5031065713" description="S-layer protein" evidence="1">
    <location>
        <begin position="22"/>
        <end position="529"/>
    </location>
</feature>
<dbReference type="KEGG" id="vas:GT360_15455"/>
<reference evidence="2 3" key="1">
    <citation type="submission" date="2020-01" db="EMBL/GenBank/DDBJ databases">
        <title>Whole genome and functional gene identification of agarase of Vibrio HN897.</title>
        <authorList>
            <person name="Liu Y."/>
            <person name="Zhao Z."/>
        </authorList>
    </citation>
    <scope>NUCLEOTIDE SEQUENCE [LARGE SCALE GENOMIC DNA]</scope>
    <source>
        <strain evidence="2 3">HN897</strain>
    </source>
</reference>
<dbReference type="Proteomes" id="UP000464262">
    <property type="component" value="Chromosome 2"/>
</dbReference>
<accession>A0A7Z2T635</accession>
<dbReference type="AlphaFoldDB" id="A0A7Z2T635"/>
<keyword evidence="3" id="KW-1185">Reference proteome</keyword>